<evidence type="ECO:0000313" key="2">
    <source>
        <dbReference type="Proteomes" id="UP001157006"/>
    </source>
</evidence>
<name>A0AAV1B220_VICFA</name>
<keyword evidence="2" id="KW-1185">Reference proteome</keyword>
<gene>
    <name evidence="1" type="ORF">VFH_VI037640</name>
</gene>
<reference evidence="1 2" key="1">
    <citation type="submission" date="2023-01" db="EMBL/GenBank/DDBJ databases">
        <authorList>
            <person name="Kreplak J."/>
        </authorList>
    </citation>
    <scope>NUCLEOTIDE SEQUENCE [LARGE SCALE GENOMIC DNA]</scope>
</reference>
<sequence length="247" mass="28236">MVITGAMGRHLRSYPHARFPDHEDLLRHPLLDDHLSRARQQLRVGPWTKAYGTPLIYALDLISRTRGWLIFEDVWRQMDCATLGEFCDLAWQFLEEYGRANFGKFVSGETRSSDSAEKAITLRGSDIIDSKTGFRCANVKVSTWLFPVLIRTSAILLLLHKTGNIFGTDPANTKMFQRSEPPRSQASPILAQNVLSVMRVRRCLLDCWKSWWVEVSFWLCGEDSLFIGKVLVDALNIKAPTEFEFVL</sequence>
<evidence type="ECO:0000313" key="1">
    <source>
        <dbReference type="EMBL" id="CAI8616615.1"/>
    </source>
</evidence>
<accession>A0AAV1B220</accession>
<dbReference type="AlphaFoldDB" id="A0AAV1B220"/>
<protein>
    <recommendedName>
        <fullName evidence="3">Fungal-type protein kinase domain-containing protein</fullName>
    </recommendedName>
</protein>
<dbReference type="EMBL" id="OX451741">
    <property type="protein sequence ID" value="CAI8616615.1"/>
    <property type="molecule type" value="Genomic_DNA"/>
</dbReference>
<proteinExistence type="predicted"/>
<dbReference type="Proteomes" id="UP001157006">
    <property type="component" value="Chromosome 6"/>
</dbReference>
<evidence type="ECO:0008006" key="3">
    <source>
        <dbReference type="Google" id="ProtNLM"/>
    </source>
</evidence>
<organism evidence="1 2">
    <name type="scientific">Vicia faba</name>
    <name type="common">Broad bean</name>
    <name type="synonym">Faba vulgaris</name>
    <dbReference type="NCBI Taxonomy" id="3906"/>
    <lineage>
        <taxon>Eukaryota</taxon>
        <taxon>Viridiplantae</taxon>
        <taxon>Streptophyta</taxon>
        <taxon>Embryophyta</taxon>
        <taxon>Tracheophyta</taxon>
        <taxon>Spermatophyta</taxon>
        <taxon>Magnoliopsida</taxon>
        <taxon>eudicotyledons</taxon>
        <taxon>Gunneridae</taxon>
        <taxon>Pentapetalae</taxon>
        <taxon>rosids</taxon>
        <taxon>fabids</taxon>
        <taxon>Fabales</taxon>
        <taxon>Fabaceae</taxon>
        <taxon>Papilionoideae</taxon>
        <taxon>50 kb inversion clade</taxon>
        <taxon>NPAAA clade</taxon>
        <taxon>Hologalegina</taxon>
        <taxon>IRL clade</taxon>
        <taxon>Fabeae</taxon>
        <taxon>Vicia</taxon>
    </lineage>
</organism>